<dbReference type="Gene3D" id="3.40.50.1820">
    <property type="entry name" value="alpha/beta hydrolase"/>
    <property type="match status" value="1"/>
</dbReference>
<feature type="domain" description="GPI inositol-deacylase transmembrane" evidence="12">
    <location>
        <begin position="710"/>
        <end position="1039"/>
    </location>
</feature>
<dbReference type="GO" id="GO:0050185">
    <property type="term" value="F:phosphatidylinositol deacylase activity"/>
    <property type="evidence" value="ECO:0007669"/>
    <property type="project" value="TreeGrafter"/>
</dbReference>
<feature type="transmembrane region" description="Helical" evidence="10">
    <location>
        <begin position="708"/>
        <end position="730"/>
    </location>
</feature>
<dbReference type="GO" id="GO:0006505">
    <property type="term" value="P:GPI anchor metabolic process"/>
    <property type="evidence" value="ECO:0007669"/>
    <property type="project" value="TreeGrafter"/>
</dbReference>
<feature type="transmembrane region" description="Helical" evidence="10">
    <location>
        <begin position="742"/>
        <end position="765"/>
    </location>
</feature>
<dbReference type="Pfam" id="PF25140">
    <property type="entry name" value="PGAP1_TMD"/>
    <property type="match status" value="1"/>
</dbReference>
<evidence type="ECO:0000256" key="2">
    <source>
        <dbReference type="ARBA" id="ARBA00006931"/>
    </source>
</evidence>
<dbReference type="EMBL" id="KV453859">
    <property type="protein sequence ID" value="ODV84097.1"/>
    <property type="molecule type" value="Genomic_DNA"/>
</dbReference>
<feature type="transmembrane region" description="Helical" evidence="10">
    <location>
        <begin position="859"/>
        <end position="877"/>
    </location>
</feature>
<feature type="domain" description="GPI inositol-deacylase PGAP1-like alpha/beta" evidence="11">
    <location>
        <begin position="104"/>
        <end position="345"/>
    </location>
</feature>
<dbReference type="GO" id="GO:0015031">
    <property type="term" value="P:protein transport"/>
    <property type="evidence" value="ECO:0007669"/>
    <property type="project" value="UniProtKB-KW"/>
</dbReference>
<dbReference type="GO" id="GO:0005789">
    <property type="term" value="C:endoplasmic reticulum membrane"/>
    <property type="evidence" value="ECO:0007669"/>
    <property type="project" value="UniProtKB-SubCell"/>
</dbReference>
<proteinExistence type="inferred from homology"/>
<evidence type="ECO:0000256" key="10">
    <source>
        <dbReference type="RuleBase" id="RU365011"/>
    </source>
</evidence>
<comment type="subcellular location">
    <subcellularLocation>
        <location evidence="1">Endoplasmic reticulum membrane</location>
        <topology evidence="1">Multi-pass membrane protein</topology>
    </subcellularLocation>
</comment>
<evidence type="ECO:0000259" key="12">
    <source>
        <dbReference type="Pfam" id="PF25140"/>
    </source>
</evidence>
<dbReference type="PANTHER" id="PTHR15495:SF7">
    <property type="entry name" value="GPI INOSITOL-DEACYLASE"/>
    <property type="match status" value="1"/>
</dbReference>
<keyword evidence="6 10" id="KW-0256">Endoplasmic reticulum</keyword>
<dbReference type="GO" id="GO:0006888">
    <property type="term" value="P:endoplasmic reticulum to Golgi vesicle-mediated transport"/>
    <property type="evidence" value="ECO:0007669"/>
    <property type="project" value="TreeGrafter"/>
</dbReference>
<dbReference type="EC" id="3.1.-.-" evidence="10"/>
<evidence type="ECO:0000256" key="6">
    <source>
        <dbReference type="ARBA" id="ARBA00022824"/>
    </source>
</evidence>
<keyword evidence="14" id="KW-1185">Reference proteome</keyword>
<organism evidence="13 14">
    <name type="scientific">[Candida] arabinofermentans NRRL YB-2248</name>
    <dbReference type="NCBI Taxonomy" id="983967"/>
    <lineage>
        <taxon>Eukaryota</taxon>
        <taxon>Fungi</taxon>
        <taxon>Dikarya</taxon>
        <taxon>Ascomycota</taxon>
        <taxon>Saccharomycotina</taxon>
        <taxon>Pichiomycetes</taxon>
        <taxon>Pichiales</taxon>
        <taxon>Pichiaceae</taxon>
        <taxon>Ogataea</taxon>
        <taxon>Ogataea/Candida clade</taxon>
    </lineage>
</organism>
<dbReference type="InterPro" id="IPR029058">
    <property type="entry name" value="AB_hydrolase_fold"/>
</dbReference>
<keyword evidence="5 10" id="KW-0378">Hydrolase</keyword>
<keyword evidence="3 10" id="KW-0813">Transport</keyword>
<dbReference type="PANTHER" id="PTHR15495">
    <property type="entry name" value="NEGATIVE REGULATOR OF VESICLE FORMATION-RELATED"/>
    <property type="match status" value="1"/>
</dbReference>
<feature type="transmembrane region" description="Helical" evidence="10">
    <location>
        <begin position="967"/>
        <end position="985"/>
    </location>
</feature>
<dbReference type="AlphaFoldDB" id="A0A1E4SX96"/>
<evidence type="ECO:0000256" key="4">
    <source>
        <dbReference type="ARBA" id="ARBA00022692"/>
    </source>
</evidence>
<evidence type="ECO:0000256" key="8">
    <source>
        <dbReference type="ARBA" id="ARBA00022989"/>
    </source>
</evidence>
<keyword evidence="9 10" id="KW-0472">Membrane</keyword>
<gene>
    <name evidence="13" type="ORF">CANARDRAFT_201741</name>
</gene>
<evidence type="ECO:0000256" key="9">
    <source>
        <dbReference type="ARBA" id="ARBA00023136"/>
    </source>
</evidence>
<dbReference type="OrthoDB" id="348976at2759"/>
<evidence type="ECO:0000256" key="5">
    <source>
        <dbReference type="ARBA" id="ARBA00022801"/>
    </source>
</evidence>
<accession>A0A1E4SX96</accession>
<evidence type="ECO:0000256" key="3">
    <source>
        <dbReference type="ARBA" id="ARBA00022448"/>
    </source>
</evidence>
<dbReference type="InterPro" id="IPR056824">
    <property type="entry name" value="PGAP1_TMD"/>
</dbReference>
<keyword evidence="4 10" id="KW-0812">Transmembrane</keyword>
<dbReference type="SUPFAM" id="SSF53474">
    <property type="entry name" value="alpha/beta-Hydrolases"/>
    <property type="match status" value="1"/>
</dbReference>
<dbReference type="Pfam" id="PF25141">
    <property type="entry name" value="PGAP1_2nd"/>
    <property type="match status" value="1"/>
</dbReference>
<sequence length="1064" mass="120354">MSLHIPSNKHNHRLQSSKYILLFLTICGLTILSLIGFSFIENLEGADSASCRGVYMSPAYARVNGFDETHTKFASKYSLYLYREQGKDVFPRDSETVGAATLRLEGTPVLFIPGNAGSYKQVRSIASQCANTFYDNQDQLKQMNSGVNNLDFFTADFNEDFTAFHGRTMLDQAEYLNDAISFILTLYKNNPTPATSVILVGHSMGGIVARVMLSLPNYVEDSVNTIITLAAPHAAAPTTFDADLLHVFSSTDSFWRHGFIKNLEESKLGIIAKRRLENISLISITGGLLDNTLPADYTALTGLVPESNGFTIATTGIPGVWTPIDHLAIVWCDQLRKVLSSVMLQVVDRRSTTQTYPLKKRMEIFRKCFFSGFEDEAIKDFDAYKAGRGGEELEYALKIDTKQLKETTRERTFELPKTKNKRDLDSPDMHLFYIPKDGLKFKFNFISSLKPVSIEDLGQTSAPSVLLCRTLSSNDKTFKKDFDYTTGATSQFVQLECVDVKNDAHMIPRSYSDSVSSSESSIGANKDPFYSIQFDSAVLSMFDAVVIAESPYGVSNDDFILADLELKQSTNLVLGESSLWKLFTQGYDITLPSHRPIAVSVKVPSSWSSLLAYKFDIRYQQSQNERFSPIISQRIRDETKWHINIKNNNDITALIQGVSPFCPFTTNKDSALELQLFSDSLSSDQIMDIYMSVDWFKSLKLLVLKYRLSIISFPVFITTLIVLLQFRMYIDCEIFPSFGQALLLFCDLKILVPLSVSLSFLSSIASQKGFQKLLNLIDPMELGNLELMQEIEDSNVHVNLYFLGLEEKALWFFGPVVLVISLSLVCGFYYALVLLIWLSSLALKKLSFFSDFVKPTKHIYNRRRFIGTAILITLIPLYLPYQFAYVVCCIVQVVVVIKAFVANNISTPYQSSSLEKQNSSTHDIVNNFKNFNFSMLVLMLWILPVNIPVLIVWVHNFSLRWATPFSSHHSFMAVISIVLLIQNNVAGNMVSRPSGKVAAFVTKFILAYFSLYSLLYGTRHLFWLHYLFNFFCAWILILMIDDYWNGHLKNIMSLKRDDKPSKLH</sequence>
<feature type="transmembrane region" description="Helical" evidence="10">
    <location>
        <begin position="1021"/>
        <end position="1040"/>
    </location>
</feature>
<feature type="transmembrane region" description="Helical" evidence="10">
    <location>
        <begin position="20"/>
        <end position="40"/>
    </location>
</feature>
<protein>
    <recommendedName>
        <fullName evidence="10">GPI inositol-deacylase</fullName>
        <ecNumber evidence="10">3.1.-.-</ecNumber>
    </recommendedName>
</protein>
<keyword evidence="7 10" id="KW-0653">Protein transport</keyword>
<reference evidence="14" key="1">
    <citation type="submission" date="2016-04" db="EMBL/GenBank/DDBJ databases">
        <title>Comparative genomics of biotechnologically important yeasts.</title>
        <authorList>
            <consortium name="DOE Joint Genome Institute"/>
            <person name="Riley R."/>
            <person name="Haridas S."/>
            <person name="Wolfe K.H."/>
            <person name="Lopes M.R."/>
            <person name="Hittinger C.T."/>
            <person name="Goker M."/>
            <person name="Salamov A."/>
            <person name="Wisecaver J."/>
            <person name="Long T.M."/>
            <person name="Aerts A.L."/>
            <person name="Barry K."/>
            <person name="Choi C."/>
            <person name="Clum A."/>
            <person name="Coughlan A.Y."/>
            <person name="Deshpande S."/>
            <person name="Douglass A.P."/>
            <person name="Hanson S.J."/>
            <person name="Klenk H.-P."/>
            <person name="Labutti K."/>
            <person name="Lapidus A."/>
            <person name="Lindquist E."/>
            <person name="Lipzen A."/>
            <person name="Meier-Kolthoff J.P."/>
            <person name="Ohm R.A."/>
            <person name="Otillar R.P."/>
            <person name="Pangilinan J."/>
            <person name="Peng Y."/>
            <person name="Rokas A."/>
            <person name="Rosa C.A."/>
            <person name="Scheuner C."/>
            <person name="Sibirny A.A."/>
            <person name="Slot J.C."/>
            <person name="Stielow J.B."/>
            <person name="Sun H."/>
            <person name="Kurtzman C.P."/>
            <person name="Blackwell M."/>
            <person name="Grigoriev I.V."/>
            <person name="Jeffries T.W."/>
        </authorList>
    </citation>
    <scope>NUCLEOTIDE SEQUENCE [LARGE SCALE GENOMIC DNA]</scope>
    <source>
        <strain evidence="14">NRRL YB-2248</strain>
    </source>
</reference>
<dbReference type="Proteomes" id="UP000094801">
    <property type="component" value="Unassembled WGS sequence"/>
</dbReference>
<evidence type="ECO:0000259" key="11">
    <source>
        <dbReference type="Pfam" id="PF07819"/>
    </source>
</evidence>
<feature type="transmembrane region" description="Helical" evidence="10">
    <location>
        <begin position="936"/>
        <end position="955"/>
    </location>
</feature>
<comment type="similarity">
    <text evidence="2 10">Belongs to the GPI inositol-deacylase family.</text>
</comment>
<evidence type="ECO:0000313" key="14">
    <source>
        <dbReference type="Proteomes" id="UP000094801"/>
    </source>
</evidence>
<dbReference type="InterPro" id="IPR039529">
    <property type="entry name" value="PGAP1/BST1"/>
</dbReference>
<keyword evidence="8 10" id="KW-1133">Transmembrane helix</keyword>
<name>A0A1E4SX96_9ASCO</name>
<evidence type="ECO:0000313" key="13">
    <source>
        <dbReference type="EMBL" id="ODV84097.1"/>
    </source>
</evidence>
<dbReference type="Pfam" id="PF07819">
    <property type="entry name" value="PGAP1"/>
    <property type="match status" value="1"/>
</dbReference>
<evidence type="ECO:0000256" key="7">
    <source>
        <dbReference type="ARBA" id="ARBA00022927"/>
    </source>
</evidence>
<dbReference type="InterPro" id="IPR012908">
    <property type="entry name" value="PGAP1-ab_dom-like"/>
</dbReference>
<evidence type="ECO:0000256" key="1">
    <source>
        <dbReference type="ARBA" id="ARBA00004477"/>
    </source>
</evidence>
<feature type="transmembrane region" description="Helical" evidence="10">
    <location>
        <begin position="809"/>
        <end position="838"/>
    </location>
</feature>
<comment type="function">
    <text evidence="10">Involved in inositol deacylation of GPI-anchored proteins which plays important roles in the quality control and ER-associated degradation of GPI-anchored proteins.</text>
</comment>
<dbReference type="STRING" id="983967.A0A1E4SX96"/>
<feature type="transmembrane region" description="Helical" evidence="10">
    <location>
        <begin position="997"/>
        <end position="1015"/>
    </location>
</feature>